<evidence type="ECO:0000256" key="2">
    <source>
        <dbReference type="ARBA" id="ARBA00022448"/>
    </source>
</evidence>
<dbReference type="PANTHER" id="PTHR47737:SF1">
    <property type="entry name" value="GLYCINE BETAINE_PROLINE BETAINE TRANSPORT SYSTEM PERMEASE PROTEIN PROW"/>
    <property type="match status" value="1"/>
</dbReference>
<dbReference type="PANTHER" id="PTHR47737">
    <property type="entry name" value="GLYCINE BETAINE/PROLINE BETAINE TRANSPORT SYSTEM PERMEASE PROTEIN PROW"/>
    <property type="match status" value="1"/>
</dbReference>
<dbReference type="Proteomes" id="UP001170481">
    <property type="component" value="Unassembled WGS sequence"/>
</dbReference>
<keyword evidence="3" id="KW-1003">Cell membrane</keyword>
<evidence type="ECO:0000256" key="4">
    <source>
        <dbReference type="ARBA" id="ARBA00023136"/>
    </source>
</evidence>
<feature type="chain" id="PRO_5043014346" evidence="5">
    <location>
        <begin position="43"/>
        <end position="306"/>
    </location>
</feature>
<dbReference type="GO" id="GO:0031460">
    <property type="term" value="P:glycine betaine transport"/>
    <property type="evidence" value="ECO:0007669"/>
    <property type="project" value="TreeGrafter"/>
</dbReference>
<gene>
    <name evidence="7" type="ORF">Q4535_01310</name>
</gene>
<evidence type="ECO:0000313" key="7">
    <source>
        <dbReference type="EMBL" id="MDO6670746.1"/>
    </source>
</evidence>
<keyword evidence="2" id="KW-0813">Transport</keyword>
<reference evidence="7" key="1">
    <citation type="submission" date="2023-07" db="EMBL/GenBank/DDBJ databases">
        <title>Genome content predicts the carbon catabolic preferences of heterotrophic bacteria.</title>
        <authorList>
            <person name="Gralka M."/>
        </authorList>
    </citation>
    <scope>NUCLEOTIDE SEQUENCE</scope>
    <source>
        <strain evidence="7">C2R13</strain>
    </source>
</reference>
<dbReference type="GO" id="GO:0015871">
    <property type="term" value="P:choline transport"/>
    <property type="evidence" value="ECO:0007669"/>
    <property type="project" value="TreeGrafter"/>
</dbReference>
<evidence type="ECO:0000256" key="1">
    <source>
        <dbReference type="ARBA" id="ARBA00004236"/>
    </source>
</evidence>
<dbReference type="CDD" id="cd13639">
    <property type="entry name" value="PBP2_OpuAC_like"/>
    <property type="match status" value="1"/>
</dbReference>
<dbReference type="Gene3D" id="3.40.190.10">
    <property type="entry name" value="Periplasmic binding protein-like II"/>
    <property type="match status" value="1"/>
</dbReference>
<comment type="caution">
    <text evidence="7">The sequence shown here is derived from an EMBL/GenBank/DDBJ whole genome shotgun (WGS) entry which is preliminary data.</text>
</comment>
<evidence type="ECO:0000313" key="8">
    <source>
        <dbReference type="Proteomes" id="UP001170481"/>
    </source>
</evidence>
<evidence type="ECO:0000256" key="3">
    <source>
        <dbReference type="ARBA" id="ARBA00022475"/>
    </source>
</evidence>
<keyword evidence="4" id="KW-0472">Membrane</keyword>
<comment type="subcellular location">
    <subcellularLocation>
        <location evidence="1">Cell membrane</location>
    </subcellularLocation>
</comment>
<dbReference type="Pfam" id="PF04069">
    <property type="entry name" value="OpuAC"/>
    <property type="match status" value="1"/>
</dbReference>
<evidence type="ECO:0000259" key="6">
    <source>
        <dbReference type="Pfam" id="PF04069"/>
    </source>
</evidence>
<accession>A0AAP4WZA0</accession>
<proteinExistence type="predicted"/>
<dbReference type="GO" id="GO:0015226">
    <property type="term" value="F:carnitine transmembrane transporter activity"/>
    <property type="evidence" value="ECO:0007669"/>
    <property type="project" value="TreeGrafter"/>
</dbReference>
<keyword evidence="5" id="KW-0732">Signal</keyword>
<feature type="signal peptide" evidence="5">
    <location>
        <begin position="1"/>
        <end position="42"/>
    </location>
</feature>
<protein>
    <submittedName>
        <fullName evidence="7">Glycine betaine ABC transporter substrate-binding protein</fullName>
    </submittedName>
</protein>
<organism evidence="7 8">
    <name type="scientific">Cobetia amphilecti</name>
    <dbReference type="NCBI Taxonomy" id="1055104"/>
    <lineage>
        <taxon>Bacteria</taxon>
        <taxon>Pseudomonadati</taxon>
        <taxon>Pseudomonadota</taxon>
        <taxon>Gammaproteobacteria</taxon>
        <taxon>Oceanospirillales</taxon>
        <taxon>Halomonadaceae</taxon>
        <taxon>Cobetia</taxon>
    </lineage>
</organism>
<dbReference type="RefSeq" id="WP_303567982.1">
    <property type="nucleotide sequence ID" value="NZ_JAUORK010000001.1"/>
</dbReference>
<dbReference type="EMBL" id="JAUORK010000001">
    <property type="protein sequence ID" value="MDO6670746.1"/>
    <property type="molecule type" value="Genomic_DNA"/>
</dbReference>
<name>A0AAP4WZA0_9GAMM</name>
<dbReference type="GO" id="GO:0043190">
    <property type="term" value="C:ATP-binding cassette (ABC) transporter complex"/>
    <property type="evidence" value="ECO:0007669"/>
    <property type="project" value="InterPro"/>
</dbReference>
<dbReference type="AlphaFoldDB" id="A0AAP4WZA0"/>
<evidence type="ECO:0000256" key="5">
    <source>
        <dbReference type="SAM" id="SignalP"/>
    </source>
</evidence>
<dbReference type="GO" id="GO:0005275">
    <property type="term" value="F:amine transmembrane transporter activity"/>
    <property type="evidence" value="ECO:0007669"/>
    <property type="project" value="TreeGrafter"/>
</dbReference>
<feature type="domain" description="ABC-type glycine betaine transport system substrate-binding" evidence="6">
    <location>
        <begin position="48"/>
        <end position="291"/>
    </location>
</feature>
<dbReference type="Gene3D" id="3.40.190.100">
    <property type="entry name" value="Glycine betaine-binding periplasmic protein, domain 2"/>
    <property type="match status" value="1"/>
</dbReference>
<dbReference type="InterPro" id="IPR007210">
    <property type="entry name" value="ABC_Gly_betaine_transp_sub-bd"/>
</dbReference>
<dbReference type="SUPFAM" id="SSF53850">
    <property type="entry name" value="Periplasmic binding protein-like II"/>
    <property type="match status" value="1"/>
</dbReference>
<sequence>MNKQDASCTTLNVTAKMNAATKALLLGAVMSSSLAGASAVYAAGDKGDVTLAYVEWSSEVASTNVVKAVLESQGYNVELKALSAAAMFQAVAFGDADGMVGAWLPTTHEDYMAKIADKVDDLGVNLEGTKLGLVVPSYSKLETIDDIKTHAEDIDERIVGIEPGAGLTRLTEQVLEDYDLEDIDLTTGSGATMTAALSNAIKGEREIVVTGWTPHWMFARWDLKYLDDPKGVYGGAEEIHTLARKGLEEDMPEVYAILDNFAWTPADMGEVMLNNQEDDADPYETAKAWVESHQDIVKEWLPAAAE</sequence>